<dbReference type="RefSeq" id="WP_163735099.1">
    <property type="nucleotide sequence ID" value="NZ_AP022601.1"/>
</dbReference>
<reference evidence="1 2" key="1">
    <citation type="journal article" date="2019" name="Emerg. Microbes Infect.">
        <title>Comprehensive subspecies identification of 175 nontuberculous mycobacteria species based on 7547 genomic profiles.</title>
        <authorList>
            <person name="Matsumoto Y."/>
            <person name="Kinjo T."/>
            <person name="Motooka D."/>
            <person name="Nabeya D."/>
            <person name="Jung N."/>
            <person name="Uechi K."/>
            <person name="Horii T."/>
            <person name="Iida T."/>
            <person name="Fujita J."/>
            <person name="Nakamura S."/>
        </authorList>
    </citation>
    <scope>NUCLEOTIDE SEQUENCE [LARGE SCALE GENOMIC DNA]</scope>
    <source>
        <strain evidence="1 2">JCM 6399</strain>
    </source>
</reference>
<evidence type="ECO:0000313" key="2">
    <source>
        <dbReference type="Proteomes" id="UP000465785"/>
    </source>
</evidence>
<dbReference type="Proteomes" id="UP000465785">
    <property type="component" value="Chromosome"/>
</dbReference>
<organism evidence="1 2">
    <name type="scientific">Mycobacterium gallinarum</name>
    <dbReference type="NCBI Taxonomy" id="39689"/>
    <lineage>
        <taxon>Bacteria</taxon>
        <taxon>Bacillati</taxon>
        <taxon>Actinomycetota</taxon>
        <taxon>Actinomycetes</taxon>
        <taxon>Mycobacteriales</taxon>
        <taxon>Mycobacteriaceae</taxon>
        <taxon>Mycobacterium</taxon>
    </lineage>
</organism>
<dbReference type="AlphaFoldDB" id="A0A9W4BD41"/>
<accession>A0A9W4BD41</accession>
<sequence>MKPVELERFLKPTLSNAGFTLDEVQEPIVHGNRPAWAVYYRRSDCKLQVCWSARDGGIDFMLALPDAPNEFGLTNDSKEWHFMLLLSDAEDNLETPGLGAQDDTILTWLQSLFDIHFEPAHRALLQRRARE</sequence>
<evidence type="ECO:0000313" key="1">
    <source>
        <dbReference type="EMBL" id="BBY95675.1"/>
    </source>
</evidence>
<dbReference type="EMBL" id="AP022601">
    <property type="protein sequence ID" value="BBY95675.1"/>
    <property type="molecule type" value="Genomic_DNA"/>
</dbReference>
<keyword evidence="2" id="KW-1185">Reference proteome</keyword>
<gene>
    <name evidence="1" type="ORF">MGALJ_53440</name>
</gene>
<protein>
    <submittedName>
        <fullName evidence="1">Uncharacterized protein</fullName>
    </submittedName>
</protein>
<name>A0A9W4BD41_9MYCO</name>
<dbReference type="KEGG" id="mgau:MGALJ_53440"/>
<proteinExistence type="predicted"/>